<name>A0A1B8Q2C4_MORLA</name>
<dbReference type="InterPro" id="IPR029060">
    <property type="entry name" value="PIN-like_dom_sf"/>
</dbReference>
<accession>A0A1B8Q2C4</accession>
<dbReference type="InterPro" id="IPR052919">
    <property type="entry name" value="TA_system_RNase"/>
</dbReference>
<evidence type="ECO:0000313" key="3">
    <source>
        <dbReference type="Proteomes" id="UP000092607"/>
    </source>
</evidence>
<dbReference type="PANTHER" id="PTHR36173:SF2">
    <property type="entry name" value="RIBONUCLEASE VAPC16"/>
    <property type="match status" value="1"/>
</dbReference>
<dbReference type="SUPFAM" id="SSF88723">
    <property type="entry name" value="PIN domain-like"/>
    <property type="match status" value="1"/>
</dbReference>
<protein>
    <recommendedName>
        <fullName evidence="1">PIN domain-containing protein</fullName>
    </recommendedName>
</protein>
<organism evidence="2 3">
    <name type="scientific">Moraxella lacunata</name>
    <dbReference type="NCBI Taxonomy" id="477"/>
    <lineage>
        <taxon>Bacteria</taxon>
        <taxon>Pseudomonadati</taxon>
        <taxon>Pseudomonadota</taxon>
        <taxon>Gammaproteobacteria</taxon>
        <taxon>Moraxellales</taxon>
        <taxon>Moraxellaceae</taxon>
        <taxon>Moraxella</taxon>
    </lineage>
</organism>
<dbReference type="PANTHER" id="PTHR36173">
    <property type="entry name" value="RIBONUCLEASE VAPC16-RELATED"/>
    <property type="match status" value="1"/>
</dbReference>
<dbReference type="RefSeq" id="WP_065256028.1">
    <property type="nucleotide sequence ID" value="NZ_JARDJM010000021.1"/>
</dbReference>
<dbReference type="CDD" id="cd09872">
    <property type="entry name" value="PIN_Sll0205-like"/>
    <property type="match status" value="1"/>
</dbReference>
<dbReference type="InterPro" id="IPR002716">
    <property type="entry name" value="PIN_dom"/>
</dbReference>
<dbReference type="AlphaFoldDB" id="A0A1B8Q2C4"/>
<dbReference type="Pfam" id="PF01850">
    <property type="entry name" value="PIN"/>
    <property type="match status" value="1"/>
</dbReference>
<evidence type="ECO:0000259" key="1">
    <source>
        <dbReference type="Pfam" id="PF01850"/>
    </source>
</evidence>
<dbReference type="Proteomes" id="UP000092607">
    <property type="component" value="Unassembled WGS sequence"/>
</dbReference>
<reference evidence="2 3" key="1">
    <citation type="submission" date="2016-06" db="EMBL/GenBank/DDBJ databases">
        <title>Draft genome of Moraxella lacunata CCUG 57757A.</title>
        <authorList>
            <person name="Salva-Serra F."/>
            <person name="Engstrom-Jakobsson H."/>
            <person name="Thorell K."/>
            <person name="Gonzales-Siles L."/>
            <person name="Karlsson R."/>
            <person name="Boulund F."/>
            <person name="Engstrand L."/>
            <person name="Kristiansson E."/>
            <person name="Moore E."/>
        </authorList>
    </citation>
    <scope>NUCLEOTIDE SEQUENCE [LARGE SCALE GENOMIC DNA]</scope>
    <source>
        <strain evidence="2 3">CCUG 57757A</strain>
    </source>
</reference>
<gene>
    <name evidence="2" type="ORF">A9309_06540</name>
</gene>
<dbReference type="EMBL" id="LZMS01000056">
    <property type="protein sequence ID" value="OBX63037.1"/>
    <property type="molecule type" value="Genomic_DNA"/>
</dbReference>
<evidence type="ECO:0000313" key="2">
    <source>
        <dbReference type="EMBL" id="OBX63037.1"/>
    </source>
</evidence>
<dbReference type="Gene3D" id="3.40.50.1010">
    <property type="entry name" value="5'-nuclease"/>
    <property type="match status" value="1"/>
</dbReference>
<comment type="caution">
    <text evidence="2">The sequence shown here is derived from an EMBL/GenBank/DDBJ whole genome shotgun (WGS) entry which is preliminary data.</text>
</comment>
<dbReference type="InterPro" id="IPR041705">
    <property type="entry name" value="PIN_Sll0205"/>
</dbReference>
<feature type="domain" description="PIN" evidence="1">
    <location>
        <begin position="2"/>
        <end position="120"/>
    </location>
</feature>
<proteinExistence type="predicted"/>
<sequence length="127" mass="14792">MYLLDTHIVIWLAQEPQKLDERLKALLLNKNVKVYFSTVNLWEVAIKKALGKAGFDVDVKLLYQHLIENQYLELPVLSGHCLLVQDLPLYHKDPFDRLIIAQAMSENFTLITEDTIIPQYPNLKLFK</sequence>